<comment type="caution">
    <text evidence="2">The sequence shown here is derived from an EMBL/GenBank/DDBJ whole genome shotgun (WGS) entry which is preliminary data.</text>
</comment>
<dbReference type="EMBL" id="LXQA011392708">
    <property type="protein sequence ID" value="MCI95635.1"/>
    <property type="molecule type" value="Genomic_DNA"/>
</dbReference>
<organism evidence="2 3">
    <name type="scientific">Trifolium medium</name>
    <dbReference type="NCBI Taxonomy" id="97028"/>
    <lineage>
        <taxon>Eukaryota</taxon>
        <taxon>Viridiplantae</taxon>
        <taxon>Streptophyta</taxon>
        <taxon>Embryophyta</taxon>
        <taxon>Tracheophyta</taxon>
        <taxon>Spermatophyta</taxon>
        <taxon>Magnoliopsida</taxon>
        <taxon>eudicotyledons</taxon>
        <taxon>Gunneridae</taxon>
        <taxon>Pentapetalae</taxon>
        <taxon>rosids</taxon>
        <taxon>fabids</taxon>
        <taxon>Fabales</taxon>
        <taxon>Fabaceae</taxon>
        <taxon>Papilionoideae</taxon>
        <taxon>50 kb inversion clade</taxon>
        <taxon>NPAAA clade</taxon>
        <taxon>Hologalegina</taxon>
        <taxon>IRL clade</taxon>
        <taxon>Trifolieae</taxon>
        <taxon>Trifolium</taxon>
    </lineage>
</organism>
<dbReference type="Proteomes" id="UP000265520">
    <property type="component" value="Unassembled WGS sequence"/>
</dbReference>
<accession>A0A392W9V4</accession>
<feature type="non-terminal residue" evidence="2">
    <location>
        <position position="30"/>
    </location>
</feature>
<evidence type="ECO:0000313" key="3">
    <source>
        <dbReference type="Proteomes" id="UP000265520"/>
    </source>
</evidence>
<sequence length="30" mass="3428">MESINVVFDDIPDKKSLDEEEDDDTTSQPD</sequence>
<keyword evidence="3" id="KW-1185">Reference proteome</keyword>
<evidence type="ECO:0000256" key="1">
    <source>
        <dbReference type="SAM" id="MobiDB-lite"/>
    </source>
</evidence>
<evidence type="ECO:0000313" key="2">
    <source>
        <dbReference type="EMBL" id="MCI95635.1"/>
    </source>
</evidence>
<protein>
    <submittedName>
        <fullName evidence="2">Uncharacterized protein</fullName>
    </submittedName>
</protein>
<feature type="compositionally biased region" description="Acidic residues" evidence="1">
    <location>
        <begin position="18"/>
        <end position="30"/>
    </location>
</feature>
<name>A0A392W9V4_9FABA</name>
<dbReference type="AlphaFoldDB" id="A0A392W9V4"/>
<feature type="region of interest" description="Disordered" evidence="1">
    <location>
        <begin position="1"/>
        <end position="30"/>
    </location>
</feature>
<reference evidence="2 3" key="1">
    <citation type="journal article" date="2018" name="Front. Plant Sci.">
        <title>Red Clover (Trifolium pratense) and Zigzag Clover (T. medium) - A Picture of Genomic Similarities and Differences.</title>
        <authorList>
            <person name="Dluhosova J."/>
            <person name="Istvanek J."/>
            <person name="Nedelnik J."/>
            <person name="Repkova J."/>
        </authorList>
    </citation>
    <scope>NUCLEOTIDE SEQUENCE [LARGE SCALE GENOMIC DNA]</scope>
    <source>
        <strain evidence="3">cv. 10/8</strain>
        <tissue evidence="2">Leaf</tissue>
    </source>
</reference>
<proteinExistence type="predicted"/>